<dbReference type="EMBL" id="MFQB01000038">
    <property type="protein sequence ID" value="OGH66210.1"/>
    <property type="molecule type" value="Genomic_DNA"/>
</dbReference>
<evidence type="ECO:0000313" key="1">
    <source>
        <dbReference type="EMBL" id="OGH66210.1"/>
    </source>
</evidence>
<organism evidence="1 2">
    <name type="scientific">Candidatus Magasanikbacteria bacterium RIFCSPHIGHO2_02_FULL_47_14</name>
    <dbReference type="NCBI Taxonomy" id="1798680"/>
    <lineage>
        <taxon>Bacteria</taxon>
        <taxon>Candidatus Magasanikiibacteriota</taxon>
    </lineage>
</organism>
<gene>
    <name evidence="1" type="ORF">A3J66_04110</name>
</gene>
<accession>A0A1F6M3P4</accession>
<proteinExistence type="predicted"/>
<reference evidence="1 2" key="1">
    <citation type="journal article" date="2016" name="Nat. Commun.">
        <title>Thousands of microbial genomes shed light on interconnected biogeochemical processes in an aquifer system.</title>
        <authorList>
            <person name="Anantharaman K."/>
            <person name="Brown C.T."/>
            <person name="Hug L.A."/>
            <person name="Sharon I."/>
            <person name="Castelle C.J."/>
            <person name="Probst A.J."/>
            <person name="Thomas B.C."/>
            <person name="Singh A."/>
            <person name="Wilkins M.J."/>
            <person name="Karaoz U."/>
            <person name="Brodie E.L."/>
            <person name="Williams K.H."/>
            <person name="Hubbard S.S."/>
            <person name="Banfield J.F."/>
        </authorList>
    </citation>
    <scope>NUCLEOTIDE SEQUENCE [LARGE SCALE GENOMIC DNA]</scope>
</reference>
<evidence type="ECO:0000313" key="2">
    <source>
        <dbReference type="Proteomes" id="UP000176282"/>
    </source>
</evidence>
<dbReference type="Proteomes" id="UP000176282">
    <property type="component" value="Unassembled WGS sequence"/>
</dbReference>
<comment type="caution">
    <text evidence="1">The sequence shown here is derived from an EMBL/GenBank/DDBJ whole genome shotgun (WGS) entry which is preliminary data.</text>
</comment>
<name>A0A1F6M3P4_9BACT</name>
<protein>
    <submittedName>
        <fullName evidence="1">Uncharacterized protein</fullName>
    </submittedName>
</protein>
<dbReference type="AlphaFoldDB" id="A0A1F6M3P4"/>
<sequence length="83" mass="9372">MGLFKTWWAAFWAVVIDYWHGPEVKIAEVRPGVVFLCPGLGRYRKLSRSAAPEPHLHAAVATGQAEPRYIYLPADTIVRCSEF</sequence>